<organism evidence="2 3">
    <name type="scientific">Elliptochloris bilobata</name>
    <dbReference type="NCBI Taxonomy" id="381761"/>
    <lineage>
        <taxon>Eukaryota</taxon>
        <taxon>Viridiplantae</taxon>
        <taxon>Chlorophyta</taxon>
        <taxon>core chlorophytes</taxon>
        <taxon>Trebouxiophyceae</taxon>
        <taxon>Trebouxiophyceae incertae sedis</taxon>
        <taxon>Elliptochloris clade</taxon>
        <taxon>Elliptochloris</taxon>
    </lineage>
</organism>
<proteinExistence type="predicted"/>
<dbReference type="SUPFAM" id="SSF55961">
    <property type="entry name" value="Bet v1-like"/>
    <property type="match status" value="1"/>
</dbReference>
<comment type="caution">
    <text evidence="2">The sequence shown here is derived from an EMBL/GenBank/DDBJ whole genome shotgun (WGS) entry which is preliminary data.</text>
</comment>
<dbReference type="Pfam" id="PF10604">
    <property type="entry name" value="Polyketide_cyc2"/>
    <property type="match status" value="1"/>
</dbReference>
<dbReference type="AlphaFoldDB" id="A0AAW1RTZ9"/>
<dbReference type="Proteomes" id="UP001445335">
    <property type="component" value="Unassembled WGS sequence"/>
</dbReference>
<dbReference type="EMBL" id="JALJOU010000023">
    <property type="protein sequence ID" value="KAK9837067.1"/>
    <property type="molecule type" value="Genomic_DNA"/>
</dbReference>
<dbReference type="PANTHER" id="PTHR31385:SF1">
    <property type="entry name" value="PUTATIVE (DUF220)-RELATED"/>
    <property type="match status" value="1"/>
</dbReference>
<gene>
    <name evidence="2" type="ORF">WJX81_000150</name>
</gene>
<dbReference type="InterPro" id="IPR023393">
    <property type="entry name" value="START-like_dom_sf"/>
</dbReference>
<evidence type="ECO:0000256" key="1">
    <source>
        <dbReference type="SAM" id="MobiDB-lite"/>
    </source>
</evidence>
<dbReference type="PANTHER" id="PTHR31385">
    <property type="entry name" value="PUTATIVE (DUF220)-RELATED"/>
    <property type="match status" value="1"/>
</dbReference>
<evidence type="ECO:0000313" key="2">
    <source>
        <dbReference type="EMBL" id="KAK9837067.1"/>
    </source>
</evidence>
<feature type="region of interest" description="Disordered" evidence="1">
    <location>
        <begin position="202"/>
        <end position="231"/>
    </location>
</feature>
<sequence length="259" mass="28611">MGKPAVHLEEEPDSPVSEGCSPHSSGRGAEGGEVQYGSFKTVQGADWSVSMRQSKRGFHCHALVQARLSLPPDQAFDMLVDPVVKPWRHVKECTFREVLEDDGNRQLVEVEQTAMCLFKTVRTRTFVYQDRSARTVEYRLARQGAMRCFEGLWTITPCKGGCTAALEQRMQPAFVPPPPFKRFLRRALLGKAAHMLRDMQGEAEALRSKAEPAAPRPLVKEPSLPTPGAPTATLRLGSLSLGCHKIDWAAEEEAEEAAA</sequence>
<accession>A0AAW1RTZ9</accession>
<evidence type="ECO:0000313" key="3">
    <source>
        <dbReference type="Proteomes" id="UP001445335"/>
    </source>
</evidence>
<dbReference type="Gene3D" id="3.30.530.20">
    <property type="match status" value="1"/>
</dbReference>
<keyword evidence="3" id="KW-1185">Reference proteome</keyword>
<reference evidence="2 3" key="1">
    <citation type="journal article" date="2024" name="Nat. Commun.">
        <title>Phylogenomics reveals the evolutionary origins of lichenization in chlorophyte algae.</title>
        <authorList>
            <person name="Puginier C."/>
            <person name="Libourel C."/>
            <person name="Otte J."/>
            <person name="Skaloud P."/>
            <person name="Haon M."/>
            <person name="Grisel S."/>
            <person name="Petersen M."/>
            <person name="Berrin J.G."/>
            <person name="Delaux P.M."/>
            <person name="Dal Grande F."/>
            <person name="Keller J."/>
        </authorList>
    </citation>
    <scope>NUCLEOTIDE SEQUENCE [LARGE SCALE GENOMIC DNA]</scope>
    <source>
        <strain evidence="2 3">SAG 245.80</strain>
    </source>
</reference>
<protein>
    <recommendedName>
        <fullName evidence="4">Coenzyme Q-binding protein COQ10 START domain-containing protein</fullName>
    </recommendedName>
</protein>
<dbReference type="InterPro" id="IPR019587">
    <property type="entry name" value="Polyketide_cyclase/dehydratase"/>
</dbReference>
<name>A0AAW1RTZ9_9CHLO</name>
<feature type="region of interest" description="Disordered" evidence="1">
    <location>
        <begin position="1"/>
        <end position="35"/>
    </location>
</feature>
<evidence type="ECO:0008006" key="4">
    <source>
        <dbReference type="Google" id="ProtNLM"/>
    </source>
</evidence>